<proteinExistence type="predicted"/>
<feature type="region of interest" description="Disordered" evidence="1">
    <location>
        <begin position="73"/>
        <end position="104"/>
    </location>
</feature>
<dbReference type="Proteomes" id="UP000214365">
    <property type="component" value="Unassembled WGS sequence"/>
</dbReference>
<sequence>MEDLSSLEGPPMRDERFSPISPVSPYSSYDPSRGLPMISPGSVSPLSTATRSVSGSISSLQFPLEDRIYPPVSNEQHRIAPLRTSRSQSSIRDAAHVPPRPASADHSSTTAPFWLLVNGRLVWVEDMKLWVLWDQVEAARSYEKGTYPAHVNQQRGVGGQRRNRDRGTWKSLPPLPHEIHHLLPMTSDLHLSDDDNAWQKPRAPRHYFQHSPTNTHLQVQWASLAGQLGLF</sequence>
<evidence type="ECO:0000313" key="2">
    <source>
        <dbReference type="EMBL" id="OKL60370.1"/>
    </source>
</evidence>
<accession>A0A1Q5Q8U0</accession>
<protein>
    <submittedName>
        <fullName evidence="2">Uncharacterized protein</fullName>
    </submittedName>
</protein>
<feature type="compositionally biased region" description="Polar residues" evidence="1">
    <location>
        <begin position="41"/>
        <end position="50"/>
    </location>
</feature>
<reference evidence="2 3" key="1">
    <citation type="submission" date="2015-06" db="EMBL/GenBank/DDBJ databases">
        <title>Talaromyces atroroseus IBT 11181 draft genome.</title>
        <authorList>
            <person name="Rasmussen K.B."/>
            <person name="Rasmussen S."/>
            <person name="Petersen B."/>
            <person name="Sicheritz-Ponten T."/>
            <person name="Mortensen U.H."/>
            <person name="Thrane U."/>
        </authorList>
    </citation>
    <scope>NUCLEOTIDE SEQUENCE [LARGE SCALE GENOMIC DNA]</scope>
    <source>
        <strain evidence="2 3">IBT 11181</strain>
    </source>
</reference>
<feature type="region of interest" description="Disordered" evidence="1">
    <location>
        <begin position="1"/>
        <end position="50"/>
    </location>
</feature>
<dbReference type="RefSeq" id="XP_020120491.1">
    <property type="nucleotide sequence ID" value="XM_020266443.1"/>
</dbReference>
<organism evidence="2 3">
    <name type="scientific">Talaromyces atroroseus</name>
    <dbReference type="NCBI Taxonomy" id="1441469"/>
    <lineage>
        <taxon>Eukaryota</taxon>
        <taxon>Fungi</taxon>
        <taxon>Dikarya</taxon>
        <taxon>Ascomycota</taxon>
        <taxon>Pezizomycotina</taxon>
        <taxon>Eurotiomycetes</taxon>
        <taxon>Eurotiomycetidae</taxon>
        <taxon>Eurotiales</taxon>
        <taxon>Trichocomaceae</taxon>
        <taxon>Talaromyces</taxon>
        <taxon>Talaromyces sect. Trachyspermi</taxon>
    </lineage>
</organism>
<comment type="caution">
    <text evidence="2">The sequence shown here is derived from an EMBL/GenBank/DDBJ whole genome shotgun (WGS) entry which is preliminary data.</text>
</comment>
<evidence type="ECO:0000256" key="1">
    <source>
        <dbReference type="SAM" id="MobiDB-lite"/>
    </source>
</evidence>
<keyword evidence="3" id="KW-1185">Reference proteome</keyword>
<evidence type="ECO:0000313" key="3">
    <source>
        <dbReference type="Proteomes" id="UP000214365"/>
    </source>
</evidence>
<dbReference type="EMBL" id="LFMY01000005">
    <property type="protein sequence ID" value="OKL60370.1"/>
    <property type="molecule type" value="Genomic_DNA"/>
</dbReference>
<name>A0A1Q5Q8U0_TALAT</name>
<dbReference type="GeneID" id="31003906"/>
<dbReference type="OrthoDB" id="4227272at2759"/>
<gene>
    <name evidence="2" type="ORF">UA08_04151</name>
</gene>
<feature type="compositionally biased region" description="Low complexity" evidence="1">
    <location>
        <begin position="18"/>
        <end position="32"/>
    </location>
</feature>
<dbReference type="AlphaFoldDB" id="A0A1Q5Q8U0"/>